<comment type="caution">
    <text evidence="1">The sequence shown here is derived from an EMBL/GenBank/DDBJ whole genome shotgun (WGS) entry which is preliminary data.</text>
</comment>
<organism evidence="1 2">
    <name type="scientific">Streptomyces levis</name>
    <dbReference type="NCBI Taxonomy" id="285566"/>
    <lineage>
        <taxon>Bacteria</taxon>
        <taxon>Bacillati</taxon>
        <taxon>Actinomycetota</taxon>
        <taxon>Actinomycetes</taxon>
        <taxon>Kitasatosporales</taxon>
        <taxon>Streptomycetaceae</taxon>
        <taxon>Streptomyces</taxon>
    </lineage>
</organism>
<sequence length="59" mass="6450">MAAVRAVDIDLNDGVIDLFSGVWICQTHETKMKPGNECAFCAVDREGMEVLQHLASRAS</sequence>
<keyword evidence="2" id="KW-1185">Reference proteome</keyword>
<evidence type="ECO:0000313" key="2">
    <source>
        <dbReference type="Proteomes" id="UP001501095"/>
    </source>
</evidence>
<evidence type="ECO:0000313" key="1">
    <source>
        <dbReference type="EMBL" id="GAA2554816.1"/>
    </source>
</evidence>
<dbReference type="RefSeq" id="WP_344542984.1">
    <property type="nucleotide sequence ID" value="NZ_BAAATM010000022.1"/>
</dbReference>
<dbReference type="EMBL" id="BAAATM010000022">
    <property type="protein sequence ID" value="GAA2554816.1"/>
    <property type="molecule type" value="Genomic_DNA"/>
</dbReference>
<proteinExistence type="predicted"/>
<accession>A0ABP6BBL4</accession>
<dbReference type="Proteomes" id="UP001501095">
    <property type="component" value="Unassembled WGS sequence"/>
</dbReference>
<name>A0ABP6BBL4_9ACTN</name>
<reference evidence="2" key="1">
    <citation type="journal article" date="2019" name="Int. J. Syst. Evol. Microbiol.">
        <title>The Global Catalogue of Microorganisms (GCM) 10K type strain sequencing project: providing services to taxonomists for standard genome sequencing and annotation.</title>
        <authorList>
            <consortium name="The Broad Institute Genomics Platform"/>
            <consortium name="The Broad Institute Genome Sequencing Center for Infectious Disease"/>
            <person name="Wu L."/>
            <person name="Ma J."/>
        </authorList>
    </citation>
    <scope>NUCLEOTIDE SEQUENCE [LARGE SCALE GENOMIC DNA]</scope>
    <source>
        <strain evidence="2">JCM 6924</strain>
    </source>
</reference>
<protein>
    <submittedName>
        <fullName evidence="1">Uncharacterized protein</fullName>
    </submittedName>
</protein>
<gene>
    <name evidence="1" type="ORF">GCM10010423_64990</name>
</gene>